<keyword evidence="2" id="KW-1133">Transmembrane helix</keyword>
<dbReference type="Proteomes" id="UP000198614">
    <property type="component" value="Unassembled WGS sequence"/>
</dbReference>
<proteinExistence type="predicted"/>
<organism evidence="3 4">
    <name type="scientific">Streptomyces griseoaurantiacus</name>
    <dbReference type="NCBI Taxonomy" id="68213"/>
    <lineage>
        <taxon>Bacteria</taxon>
        <taxon>Bacillati</taxon>
        <taxon>Actinomycetota</taxon>
        <taxon>Actinomycetes</taxon>
        <taxon>Kitasatosporales</taxon>
        <taxon>Streptomycetaceae</taxon>
        <taxon>Streptomyces</taxon>
        <taxon>Streptomyces aurantiacus group</taxon>
    </lineage>
</organism>
<sequence>MFALMKRTSGGHGTRRSGGHEREQAPAGPPAAGGLRGRHGAERPPGLDPRVRLAALVVALAAAVLLPLAVAAAGPVGGDRVDDGDRERDGGAAAPHRDAKEPAAPSSRSPHLLGLGLATAARCGPTLTSPEGVEAQSCVFTQGAETWARAYYRNTTGRALSTALSLLKPGGGAVRIDCAIGAEDEPGTCETPRQRTDGEPGGYEAVAEFARGAAGAAGAAADAKDGAGADEGPLLLRVGSGSARS</sequence>
<keyword evidence="2" id="KW-0812">Transmembrane</keyword>
<evidence type="ECO:0000313" key="4">
    <source>
        <dbReference type="Proteomes" id="UP000198614"/>
    </source>
</evidence>
<name>A0A1G7EYM7_9ACTN</name>
<feature type="transmembrane region" description="Helical" evidence="2">
    <location>
        <begin position="53"/>
        <end position="73"/>
    </location>
</feature>
<dbReference type="EMBL" id="FNAX01000003">
    <property type="protein sequence ID" value="SDE68779.1"/>
    <property type="molecule type" value="Genomic_DNA"/>
</dbReference>
<evidence type="ECO:0000256" key="2">
    <source>
        <dbReference type="SAM" id="Phobius"/>
    </source>
</evidence>
<feature type="region of interest" description="Disordered" evidence="1">
    <location>
        <begin position="220"/>
        <end position="245"/>
    </location>
</feature>
<dbReference type="AlphaFoldDB" id="A0A1G7EYM7"/>
<evidence type="ECO:0000313" key="3">
    <source>
        <dbReference type="EMBL" id="SDE68779.1"/>
    </source>
</evidence>
<protein>
    <submittedName>
        <fullName evidence="3">Uncharacterized protein</fullName>
    </submittedName>
</protein>
<feature type="region of interest" description="Disordered" evidence="1">
    <location>
        <begin position="75"/>
        <end position="111"/>
    </location>
</feature>
<feature type="region of interest" description="Disordered" evidence="1">
    <location>
        <begin position="1"/>
        <end position="46"/>
    </location>
</feature>
<reference evidence="3 4" key="1">
    <citation type="submission" date="2016-10" db="EMBL/GenBank/DDBJ databases">
        <authorList>
            <person name="de Groot N.N."/>
        </authorList>
    </citation>
    <scope>NUCLEOTIDE SEQUENCE [LARGE SCALE GENOMIC DNA]</scope>
    <source>
        <strain evidence="3 4">CGMCC 4.1859</strain>
    </source>
</reference>
<feature type="compositionally biased region" description="Basic and acidic residues" evidence="1">
    <location>
        <begin position="79"/>
        <end position="101"/>
    </location>
</feature>
<accession>A0A1G7EYM7</accession>
<gene>
    <name evidence="3" type="ORF">SAMN05216260_103136</name>
</gene>
<keyword evidence="2" id="KW-0472">Membrane</keyword>
<evidence type="ECO:0000256" key="1">
    <source>
        <dbReference type="SAM" id="MobiDB-lite"/>
    </source>
</evidence>